<reference evidence="3" key="1">
    <citation type="journal article" date="2020" name="Stud. Mycol.">
        <title>101 Dothideomycetes genomes: a test case for predicting lifestyles and emergence of pathogens.</title>
        <authorList>
            <person name="Haridas S."/>
            <person name="Albert R."/>
            <person name="Binder M."/>
            <person name="Bloem J."/>
            <person name="Labutti K."/>
            <person name="Salamov A."/>
            <person name="Andreopoulos B."/>
            <person name="Baker S."/>
            <person name="Barry K."/>
            <person name="Bills G."/>
            <person name="Bluhm B."/>
            <person name="Cannon C."/>
            <person name="Castanera R."/>
            <person name="Culley D."/>
            <person name="Daum C."/>
            <person name="Ezra D."/>
            <person name="Gonzalez J."/>
            <person name="Henrissat B."/>
            <person name="Kuo A."/>
            <person name="Liang C."/>
            <person name="Lipzen A."/>
            <person name="Lutzoni F."/>
            <person name="Magnuson J."/>
            <person name="Mondo S."/>
            <person name="Nolan M."/>
            <person name="Ohm R."/>
            <person name="Pangilinan J."/>
            <person name="Park H.-J."/>
            <person name="Ramirez L."/>
            <person name="Alfaro M."/>
            <person name="Sun H."/>
            <person name="Tritt A."/>
            <person name="Yoshinaga Y."/>
            <person name="Zwiers L.-H."/>
            <person name="Turgeon B."/>
            <person name="Goodwin S."/>
            <person name="Spatafora J."/>
            <person name="Crous P."/>
            <person name="Grigoriev I."/>
        </authorList>
    </citation>
    <scope>NUCLEOTIDE SEQUENCE</scope>
    <source>
        <strain evidence="3">CBS 110217</strain>
    </source>
</reference>
<evidence type="ECO:0000259" key="2">
    <source>
        <dbReference type="Pfam" id="PF20253"/>
    </source>
</evidence>
<comment type="caution">
    <text evidence="3">The sequence shown here is derived from an EMBL/GenBank/DDBJ whole genome shotgun (WGS) entry which is preliminary data.</text>
</comment>
<evidence type="ECO:0000313" key="4">
    <source>
        <dbReference type="Proteomes" id="UP000799777"/>
    </source>
</evidence>
<dbReference type="InterPro" id="IPR046539">
    <property type="entry name" value="DUF6604"/>
</dbReference>
<evidence type="ECO:0000313" key="3">
    <source>
        <dbReference type="EMBL" id="KAF2035259.1"/>
    </source>
</evidence>
<name>A0A9P4HKM6_9PLEO</name>
<dbReference type="PIRSF" id="PIRSF028035">
    <property type="entry name" value="UCP028035"/>
    <property type="match status" value="1"/>
</dbReference>
<dbReference type="OrthoDB" id="5339038at2759"/>
<dbReference type="Proteomes" id="UP000799777">
    <property type="component" value="Unassembled WGS sequence"/>
</dbReference>
<dbReference type="PANTHER" id="PTHR38795:SF1">
    <property type="entry name" value="DUF6604 DOMAIN-CONTAINING PROTEIN"/>
    <property type="match status" value="1"/>
</dbReference>
<dbReference type="Pfam" id="PF20253">
    <property type="entry name" value="DUF6604"/>
    <property type="match status" value="1"/>
</dbReference>
<evidence type="ECO:0000256" key="1">
    <source>
        <dbReference type="SAM" id="MobiDB-lite"/>
    </source>
</evidence>
<sequence length="742" mass="85557">MSRLIAEHLQPIPSAVFQLFQAVIKARSAVHAAFQQIVNEKPDAEIERSNTTHKHFIEPLTEAFDALGGKSWDSSEAQASGDQEHDETAIIQHHFAALNDSKQTKSKPSKKKAGKGKKGKRGKKSKQKHVAYCIIEDQDGLVYEYLMAVIFTQDLWRQIAYNGLNVTMAEQTSLAVFADFPGHESYDTIAQAQFGLNLYQMRLDVKEHFWVHTPTYDIQRATNEDRIRWRRAYTIDWLYDLVNVFSSIMVQRNTIKGERHGYEDVDWSPTGPGHHHRRLFGLNEFAGEITALAMQRLNTDVRQKILPHHVLQLQCIVDSFAASRIWTLNPLRGHIVVPPPRIFRPPREQVERARLSSRYVAHSKLLEDFKLDFFKWLGESKYMYGLTAIPPSRLSRHNANGLWEYSPLLCATGLVDGLVLVQRIMMQFWDRIPEPILALHLHNMLVKKGYLKRQVGLYATLESLLRDSFFPDGIPSSDFADALVAQTGRLRPNRPFQRERQAVARDMTKDIHRVLNPEFNSFFRSKPALMMYYDADWIPERIPNSTVKIPSTLYMLRLIKTEREVDPRAKAQGRSDAELIDMAAIPVAGLNFKDEDNEALTGPRRNPYRDSENKKLEQIQGGALLDLLRLDLLRLDLLRLDIFADICDNNPLSSVNYVWVTVHIMMLFVDFEDRFRKARHPLWVEAYEHPQPQLRRQKRLALPLKLYAEEVEQLRGGMMACIYWEDLREGGSGMKAKGRQGR</sequence>
<organism evidence="3 4">
    <name type="scientific">Setomelanomma holmii</name>
    <dbReference type="NCBI Taxonomy" id="210430"/>
    <lineage>
        <taxon>Eukaryota</taxon>
        <taxon>Fungi</taxon>
        <taxon>Dikarya</taxon>
        <taxon>Ascomycota</taxon>
        <taxon>Pezizomycotina</taxon>
        <taxon>Dothideomycetes</taxon>
        <taxon>Pleosporomycetidae</taxon>
        <taxon>Pleosporales</taxon>
        <taxon>Pleosporineae</taxon>
        <taxon>Phaeosphaeriaceae</taxon>
        <taxon>Setomelanomma</taxon>
    </lineage>
</organism>
<feature type="region of interest" description="Disordered" evidence="1">
    <location>
        <begin position="100"/>
        <end position="124"/>
    </location>
</feature>
<feature type="compositionally biased region" description="Basic residues" evidence="1">
    <location>
        <begin position="104"/>
        <end position="124"/>
    </location>
</feature>
<keyword evidence="4" id="KW-1185">Reference proteome</keyword>
<proteinExistence type="predicted"/>
<dbReference type="InterPro" id="IPR016864">
    <property type="entry name" value="UCP028035"/>
</dbReference>
<protein>
    <recommendedName>
        <fullName evidence="2">DUF6604 domain-containing protein</fullName>
    </recommendedName>
</protein>
<dbReference type="PANTHER" id="PTHR38795">
    <property type="entry name" value="DUF6604 DOMAIN-CONTAINING PROTEIN"/>
    <property type="match status" value="1"/>
</dbReference>
<gene>
    <name evidence="3" type="ORF">EK21DRAFT_97002</name>
</gene>
<dbReference type="AlphaFoldDB" id="A0A9P4HKM6"/>
<dbReference type="EMBL" id="ML978158">
    <property type="protein sequence ID" value="KAF2035259.1"/>
    <property type="molecule type" value="Genomic_DNA"/>
</dbReference>
<accession>A0A9P4HKM6</accession>
<feature type="domain" description="DUF6604" evidence="2">
    <location>
        <begin position="1"/>
        <end position="155"/>
    </location>
</feature>